<feature type="transmembrane region" description="Helical" evidence="7">
    <location>
        <begin position="443"/>
        <end position="462"/>
    </location>
</feature>
<evidence type="ECO:0000313" key="10">
    <source>
        <dbReference type="Proteomes" id="UP001558652"/>
    </source>
</evidence>
<dbReference type="GO" id="GO:0016020">
    <property type="term" value="C:membrane"/>
    <property type="evidence" value="ECO:0007669"/>
    <property type="project" value="UniProtKB-SubCell"/>
</dbReference>
<evidence type="ECO:0000259" key="8">
    <source>
        <dbReference type="PROSITE" id="PS50850"/>
    </source>
</evidence>
<dbReference type="Gene3D" id="1.20.1250.20">
    <property type="entry name" value="MFS general substrate transporter like domains"/>
    <property type="match status" value="2"/>
</dbReference>
<dbReference type="Pfam" id="PF00083">
    <property type="entry name" value="Sugar_tr"/>
    <property type="match status" value="1"/>
</dbReference>
<dbReference type="SUPFAM" id="SSF141571">
    <property type="entry name" value="Pentapeptide repeat-like"/>
    <property type="match status" value="1"/>
</dbReference>
<keyword evidence="3" id="KW-0813">Transport</keyword>
<evidence type="ECO:0000313" key="9">
    <source>
        <dbReference type="EMBL" id="KAL1140918.1"/>
    </source>
</evidence>
<dbReference type="SUPFAM" id="SSF103473">
    <property type="entry name" value="MFS general substrate transporter"/>
    <property type="match status" value="2"/>
</dbReference>
<feature type="transmembrane region" description="Helical" evidence="7">
    <location>
        <begin position="156"/>
        <end position="176"/>
    </location>
</feature>
<feature type="transmembrane region" description="Helical" evidence="7">
    <location>
        <begin position="56"/>
        <end position="74"/>
    </location>
</feature>
<dbReference type="InterPro" id="IPR020846">
    <property type="entry name" value="MFS_dom"/>
</dbReference>
<feature type="transmembrane region" description="Helical" evidence="7">
    <location>
        <begin position="468"/>
        <end position="488"/>
    </location>
</feature>
<dbReference type="EMBL" id="JBFDAA010000001">
    <property type="protein sequence ID" value="KAL1140918.1"/>
    <property type="molecule type" value="Genomic_DNA"/>
</dbReference>
<comment type="subcellular location">
    <subcellularLocation>
        <location evidence="1">Membrane</location>
        <topology evidence="1">Multi-pass membrane protein</topology>
    </subcellularLocation>
</comment>
<proteinExistence type="inferred from homology"/>
<comment type="similarity">
    <text evidence="2">Belongs to the major facilitator superfamily.</text>
</comment>
<dbReference type="PANTHER" id="PTHR23511">
    <property type="entry name" value="SYNAPTIC VESICLE GLYCOPROTEIN 2"/>
    <property type="match status" value="1"/>
</dbReference>
<dbReference type="InterPro" id="IPR005828">
    <property type="entry name" value="MFS_sugar_transport-like"/>
</dbReference>
<accession>A0ABD0ZJG9</accession>
<name>A0ABD0ZJG9_9HEMI</name>
<feature type="transmembrane region" description="Helical" evidence="7">
    <location>
        <begin position="260"/>
        <end position="278"/>
    </location>
</feature>
<feature type="domain" description="Major facilitator superfamily (MFS) profile" evidence="8">
    <location>
        <begin position="1"/>
        <end position="549"/>
    </location>
</feature>
<evidence type="ECO:0000256" key="1">
    <source>
        <dbReference type="ARBA" id="ARBA00004141"/>
    </source>
</evidence>
<evidence type="ECO:0000256" key="2">
    <source>
        <dbReference type="ARBA" id="ARBA00008335"/>
    </source>
</evidence>
<protein>
    <recommendedName>
        <fullName evidence="8">Major facilitator superfamily (MFS) profile domain-containing protein</fullName>
    </recommendedName>
</protein>
<evidence type="ECO:0000256" key="4">
    <source>
        <dbReference type="ARBA" id="ARBA00022692"/>
    </source>
</evidence>
<organism evidence="9 10">
    <name type="scientific">Ranatra chinensis</name>
    <dbReference type="NCBI Taxonomy" id="642074"/>
    <lineage>
        <taxon>Eukaryota</taxon>
        <taxon>Metazoa</taxon>
        <taxon>Ecdysozoa</taxon>
        <taxon>Arthropoda</taxon>
        <taxon>Hexapoda</taxon>
        <taxon>Insecta</taxon>
        <taxon>Pterygota</taxon>
        <taxon>Neoptera</taxon>
        <taxon>Paraneoptera</taxon>
        <taxon>Hemiptera</taxon>
        <taxon>Heteroptera</taxon>
        <taxon>Panheteroptera</taxon>
        <taxon>Nepomorpha</taxon>
        <taxon>Nepidae</taxon>
        <taxon>Ranatrinae</taxon>
        <taxon>Ranatra</taxon>
    </lineage>
</organism>
<gene>
    <name evidence="9" type="ORF">AAG570_000846</name>
</gene>
<dbReference type="Proteomes" id="UP001558652">
    <property type="component" value="Unassembled WGS sequence"/>
</dbReference>
<feature type="transmembrane region" description="Helical" evidence="7">
    <location>
        <begin position="115"/>
        <end position="136"/>
    </location>
</feature>
<dbReference type="PANTHER" id="PTHR23511:SF34">
    <property type="entry name" value="SYNAPTIC VESICLE GLYCOPROTEIN 2"/>
    <property type="match status" value="1"/>
</dbReference>
<evidence type="ECO:0000256" key="5">
    <source>
        <dbReference type="ARBA" id="ARBA00022989"/>
    </source>
</evidence>
<dbReference type="Pfam" id="PF23894">
    <property type="entry name" value="LD_SV2"/>
    <property type="match status" value="1"/>
</dbReference>
<dbReference type="PROSITE" id="PS50850">
    <property type="entry name" value="MFS"/>
    <property type="match status" value="1"/>
</dbReference>
<dbReference type="Gene3D" id="2.160.20.80">
    <property type="entry name" value="E3 ubiquitin-protein ligase SopA"/>
    <property type="match status" value="1"/>
</dbReference>
<feature type="transmembrane region" description="Helical" evidence="7">
    <location>
        <begin position="518"/>
        <end position="539"/>
    </location>
</feature>
<evidence type="ECO:0000256" key="3">
    <source>
        <dbReference type="ARBA" id="ARBA00022448"/>
    </source>
</evidence>
<dbReference type="AlphaFoldDB" id="A0ABD0ZJG9"/>
<evidence type="ECO:0000256" key="7">
    <source>
        <dbReference type="SAM" id="Phobius"/>
    </source>
</evidence>
<dbReference type="InterPro" id="IPR036259">
    <property type="entry name" value="MFS_trans_sf"/>
</dbReference>
<keyword evidence="5 7" id="KW-1133">Transmembrane helix</keyword>
<keyword evidence="6 7" id="KW-0472">Membrane</keyword>
<comment type="caution">
    <text evidence="9">The sequence shown here is derived from an EMBL/GenBank/DDBJ whole genome shotgun (WGS) entry which is preliminary data.</text>
</comment>
<keyword evidence="10" id="KW-1185">Reference proteome</keyword>
<sequence length="549" mass="61117">MADGAQMFIINYLVPGIQAEMCLQESKVICISMVTLVGLMFGSLLCTLADHVGRKTLLVVALVLHLLFNISAAFTPTFGVFVTARFGSALGLGICYPVAYIYFMEFLPHAARHRCSILMLFWALGGAYALSLAYFLLPQNGEAVVKEASEEHNNSWHRVLLLSSVPGVLALASLLCTSESARYLLNAGKDVDAIMVYQQMYKWNASRSAQYQLTELELPSKPAPTLSSKHSPPKSVWGNMCANIATFFQSIRQLGQRTNLIAIVLLSMVWSSLGYSYYGMSVWVPARIQWLKDSEYKAKAELIRDTEEYGRLYTTSLVNTVYSNVTFRSCTFAHITLVHVTFQGSTFENVEFTNILSSKTYFIDSVIENSRFIDTDLTSDHFIGCEMVNNTMMSFEGECRTDLDFANQLHDIFLKENIIRVVCPFVALALNAILIHKLKKINVAVASMLFCSLTCLLILMLYTELALLAFDTYWSLIFVFAFNAVNIISTEVFPVNVRATGFGFVFYFFRVFGLNGVITFGSHVGGGVSTLLVGGIALFRMPDTSSNLM</sequence>
<evidence type="ECO:0000256" key="6">
    <source>
        <dbReference type="ARBA" id="ARBA00023136"/>
    </source>
</evidence>
<keyword evidence="4 7" id="KW-0812">Transmembrane</keyword>
<feature type="transmembrane region" description="Helical" evidence="7">
    <location>
        <begin position="28"/>
        <end position="49"/>
    </location>
</feature>
<dbReference type="InterPro" id="IPR055415">
    <property type="entry name" value="LD_SV2"/>
</dbReference>
<feature type="transmembrane region" description="Helical" evidence="7">
    <location>
        <begin position="418"/>
        <end position="436"/>
    </location>
</feature>
<reference evidence="9 10" key="1">
    <citation type="submission" date="2024-07" db="EMBL/GenBank/DDBJ databases">
        <title>Chromosome-level genome assembly of the water stick insect Ranatra chinensis (Heteroptera: Nepidae).</title>
        <authorList>
            <person name="Liu X."/>
        </authorList>
    </citation>
    <scope>NUCLEOTIDE SEQUENCE [LARGE SCALE GENOMIC DNA]</scope>
    <source>
        <strain evidence="9">Cailab_2021Rc</strain>
        <tissue evidence="9">Muscle</tissue>
    </source>
</reference>
<feature type="transmembrane region" description="Helical" evidence="7">
    <location>
        <begin position="80"/>
        <end position="103"/>
    </location>
</feature>